<feature type="domain" description="Sushi" evidence="6">
    <location>
        <begin position="1182"/>
        <end position="1238"/>
    </location>
</feature>
<dbReference type="InterPro" id="IPR000436">
    <property type="entry name" value="Sushi_SCR_CCP_dom"/>
</dbReference>
<keyword evidence="9" id="KW-1185">Reference proteome</keyword>
<feature type="domain" description="Sushi" evidence="6">
    <location>
        <begin position="1239"/>
        <end position="1302"/>
    </location>
</feature>
<accession>A0A814C303</accession>
<dbReference type="Pfam" id="PF15059">
    <property type="entry name" value="Speriolin_C"/>
    <property type="match status" value="1"/>
</dbReference>
<evidence type="ECO:0000256" key="3">
    <source>
        <dbReference type="ARBA" id="ARBA00022729"/>
    </source>
</evidence>
<evidence type="ECO:0000313" key="7">
    <source>
        <dbReference type="EMBL" id="CAF0934761.1"/>
    </source>
</evidence>
<evidence type="ECO:0000313" key="8">
    <source>
        <dbReference type="EMBL" id="CAF0970352.1"/>
    </source>
</evidence>
<feature type="domain" description="Sushi" evidence="6">
    <location>
        <begin position="594"/>
        <end position="657"/>
    </location>
</feature>
<keyword evidence="4 5" id="KW-1015">Disulfide bond</keyword>
<protein>
    <recommendedName>
        <fullName evidence="6">Sushi domain-containing protein</fullName>
    </recommendedName>
</protein>
<feature type="domain" description="Sushi" evidence="6">
    <location>
        <begin position="477"/>
        <end position="538"/>
    </location>
</feature>
<dbReference type="OrthoDB" id="5804959at2759"/>
<name>A0A814C303_9BILA</name>
<proteinExistence type="predicted"/>
<dbReference type="SMART" id="SM00032">
    <property type="entry name" value="CCP"/>
    <property type="match status" value="18"/>
</dbReference>
<dbReference type="InterPro" id="IPR035976">
    <property type="entry name" value="Sushi/SCR/CCP_sf"/>
</dbReference>
<feature type="domain" description="Sushi" evidence="6">
    <location>
        <begin position="999"/>
        <end position="1059"/>
    </location>
</feature>
<evidence type="ECO:0000256" key="5">
    <source>
        <dbReference type="PROSITE-ProRule" id="PRU00302"/>
    </source>
</evidence>
<dbReference type="PANTHER" id="PTHR45785:SF2">
    <property type="entry name" value="COMPLEMENT FACTOR H-RELATED"/>
    <property type="match status" value="1"/>
</dbReference>
<evidence type="ECO:0000313" key="10">
    <source>
        <dbReference type="Proteomes" id="UP000663877"/>
    </source>
</evidence>
<feature type="domain" description="Sushi" evidence="6">
    <location>
        <begin position="416"/>
        <end position="474"/>
    </location>
</feature>
<feature type="disulfide bond" evidence="5">
    <location>
        <begin position="1590"/>
        <end position="1617"/>
    </location>
</feature>
<feature type="disulfide bond" evidence="5">
    <location>
        <begin position="1483"/>
        <end position="1526"/>
    </location>
</feature>
<keyword evidence="2 5" id="KW-0768">Sushi</keyword>
<comment type="caution">
    <text evidence="5">Lacks conserved residue(s) required for the propagation of feature annotation.</text>
</comment>
<feature type="domain" description="Sushi" evidence="6">
    <location>
        <begin position="1123"/>
        <end position="1181"/>
    </location>
</feature>
<dbReference type="CDD" id="cd00033">
    <property type="entry name" value="CCP"/>
    <property type="match status" value="9"/>
</dbReference>
<feature type="disulfide bond" evidence="5">
    <location>
        <begin position="1273"/>
        <end position="1300"/>
    </location>
</feature>
<dbReference type="EMBL" id="CAJNOI010000047">
    <property type="protein sequence ID" value="CAF0934761.1"/>
    <property type="molecule type" value="Genomic_DNA"/>
</dbReference>
<dbReference type="SUPFAM" id="SSF57535">
    <property type="entry name" value="Complement control module/SCR domain"/>
    <property type="match status" value="12"/>
</dbReference>
<dbReference type="Gene3D" id="2.10.70.10">
    <property type="entry name" value="Complement Module, domain 1"/>
    <property type="match status" value="13"/>
</dbReference>
<feature type="domain" description="Sushi" evidence="6">
    <location>
        <begin position="1061"/>
        <end position="1122"/>
    </location>
</feature>
<feature type="disulfide bond" evidence="5">
    <location>
        <begin position="902"/>
        <end position="929"/>
    </location>
</feature>
<feature type="domain" description="Sushi" evidence="6">
    <location>
        <begin position="1481"/>
        <end position="1541"/>
    </location>
</feature>
<dbReference type="InterPro" id="IPR029384">
    <property type="entry name" value="Speriolin_C"/>
</dbReference>
<dbReference type="PANTHER" id="PTHR45785">
    <property type="entry name" value="COMPLEMENT FACTOR H-RELATED"/>
    <property type="match status" value="1"/>
</dbReference>
<gene>
    <name evidence="7" type="ORF">BJG266_LOCUS12301</name>
    <name evidence="8" type="ORF">QVE165_LOCUS13303</name>
</gene>
<feature type="domain" description="Sushi" evidence="6">
    <location>
        <begin position="798"/>
        <end position="860"/>
    </location>
</feature>
<evidence type="ECO:0000313" key="9">
    <source>
        <dbReference type="Proteomes" id="UP000663832"/>
    </source>
</evidence>
<feature type="disulfide bond" evidence="5">
    <location>
        <begin position="479"/>
        <end position="522"/>
    </location>
</feature>
<comment type="caution">
    <text evidence="7">The sequence shown here is derived from an EMBL/GenBank/DDBJ whole genome shotgun (WGS) entry which is preliminary data.</text>
</comment>
<feature type="domain" description="Sushi" evidence="6">
    <location>
        <begin position="1542"/>
        <end position="1619"/>
    </location>
</feature>
<reference evidence="7" key="1">
    <citation type="submission" date="2021-02" db="EMBL/GenBank/DDBJ databases">
        <authorList>
            <person name="Nowell W R."/>
        </authorList>
    </citation>
    <scope>NUCLEOTIDE SEQUENCE</scope>
</reference>
<feature type="domain" description="Sushi" evidence="6">
    <location>
        <begin position="539"/>
        <end position="593"/>
    </location>
</feature>
<dbReference type="InterPro" id="IPR051503">
    <property type="entry name" value="ComplSys_Reg/VirEntry_Med"/>
</dbReference>
<dbReference type="Proteomes" id="UP000663877">
    <property type="component" value="Unassembled WGS sequence"/>
</dbReference>
<dbReference type="PROSITE" id="PS50923">
    <property type="entry name" value="SUSHI"/>
    <property type="match status" value="13"/>
</dbReference>
<feature type="disulfide bond" evidence="5">
    <location>
        <begin position="1093"/>
        <end position="1120"/>
    </location>
</feature>
<evidence type="ECO:0000256" key="1">
    <source>
        <dbReference type="ARBA" id="ARBA00004328"/>
    </source>
</evidence>
<dbReference type="EMBL" id="CAJNOM010000068">
    <property type="protein sequence ID" value="CAF0970352.1"/>
    <property type="molecule type" value="Genomic_DNA"/>
</dbReference>
<feature type="disulfide bond" evidence="5">
    <location>
        <begin position="564"/>
        <end position="591"/>
    </location>
</feature>
<sequence length="1631" mass="187382">MMIKQSNIKLDLELSRDLMNKTKNHSVDKNYICQRYAARHGLIVTSTTTNQSRFTSESNHSKKRTHQIQETNINTTIIDVLEKSSSECPLTESCCKERINEYFNKDIQALKISSKTKQNLNKLQKITDDVKLLTKQLELSMKLNKNNNASMITLDKRLLGEICYQLERRILILIFSKSKQFYGYSLRYLSSIIENQQNKHDHLIYKKRFNQIEKYLLKENFHFDHHSILTFYFINKYGIYSDYQWLKIYSEILSNLNQIKSFCYSILSKEYHEDISIILNSLDLISKFDGSKLVKHDLNLEQQGRSSTTEAYIYRHRLVTRSTTPLSNINNYDIYGQSTVTSYLNYYQPKPTFATEHVSPNQTDNLCPRQKNVHRHCQRSCHGINQNTNCRSQRICVCDHNCGFSCLSTSIVNERYLCPVLNNPPHGRIQYEGHSFYNRLSYECNTGYTVVGPKERICVSDGFWEPVADVYCIRNDEVCTINNPIMNGHYTPQQQVYYADQQIRVECNPGYELDRLSPVQTCQKNGTWSPLEIPRCLRSPCGEPPSIANAYLVNTTSSYAQYACIERYLLKDSISTIECKQGRWQNIRPQCIEAICRHPTMDGFNGHVFNSRTIFVAGEGTGLMCNSSTRYDLIPMIDYVICDNHGIWKPTLPKCYAKCRLPELGRKLIGYYMDDITNEWYGKELQPGAYIRHGSTVKYQCQCQSKFLHNCSSIKPDFVQCIDGQWTNGGPYCREEMSETCHVPFDIPHVLLNNNTKSNNILNEGESLNYECIHGYRNMTNVTCIQGYLTAKPLCEPKNCTTHPYWIKNGYVKYQNRRHGGYAEYSCRNGYKLSNHRILKCSFGQWESPYDRNNSIQCVADTCLHPGFIHHGKTYVVNYGTSRYALSANITLRHGASLQYECDPGYMLIGNRGSTCFSGIWRPDQIPVCNEDRHVSLQHTLHKFVSYWIRDLSYCPRKRDVIRQRQCFKPCFDDSDCRSRYRSCVCDYDCGMSCVKRGISCPYLTPPEHGHITYSNSNKFGSRATYECDIGFVLEGSKYRHCQGDMWWGPSDTVPYCAKEVFCNRPPDIINAVNDIPSTITSFHAGYSVKYTCLTGYVGTGTTTSECTFLGQWTFSTLKCNPIDCGSPGILRDGFLSGERFDYPNIIAFFCNDGFQLIGKDITRACQENGLWSGTMPICQKKSCSTPPIVSYSEIIQPDRTTNETVQYICQDGYQLHGSSMLKCISSEWQPTPPTCEPTTCNDPETYFNGFIESLSVNDSLKYAVNSIITFQCPTNMTLRGSRISKCQINGTWLPKIPKCEKPIPCAIPGLPRNARYVHLRPFMQKIPDGSHLEYMCENSQHRQRILCRRGKILPKKPRCYTGCHVDNEHVNFSKTFYRHRENVYYTCKNNNSLSLKNETIRCINGNLTDQPICQSVKCIVPHMLFLRNIVNTTIPSGALIEQDSSFSYTCIDGYQPSIESAIVTCLNDSKLSHHAQCVPRSCKEHPPVITNGRTIFHSTKHGSIARYRCFPGFRIENNHVAKLTCQFGQWLPQQPPRCLPIFCPNPGPLFNGRIYVILKDERISPIPMRTEFRSYIPNVSHDRTIEFECNSGYILHGPSGLTCNHGRWMPSERPRCIIENHVQPNIIFTG</sequence>
<dbReference type="Gene3D" id="2.20.28.230">
    <property type="match status" value="1"/>
</dbReference>
<evidence type="ECO:0000256" key="2">
    <source>
        <dbReference type="ARBA" id="ARBA00022659"/>
    </source>
</evidence>
<dbReference type="Pfam" id="PF00084">
    <property type="entry name" value="Sushi"/>
    <property type="match status" value="11"/>
</dbReference>
<comment type="subcellular location">
    <subcellularLocation>
        <location evidence="1">Virion</location>
    </subcellularLocation>
</comment>
<dbReference type="Proteomes" id="UP000663832">
    <property type="component" value="Unassembled WGS sequence"/>
</dbReference>
<evidence type="ECO:0000256" key="4">
    <source>
        <dbReference type="ARBA" id="ARBA00023157"/>
    </source>
</evidence>
<keyword evidence="3" id="KW-0732">Signal</keyword>
<evidence type="ECO:0000259" key="6">
    <source>
        <dbReference type="PROSITE" id="PS50923"/>
    </source>
</evidence>
<feature type="domain" description="Sushi" evidence="6">
    <location>
        <begin position="861"/>
        <end position="931"/>
    </location>
</feature>
<organism evidence="7 10">
    <name type="scientific">Adineta steineri</name>
    <dbReference type="NCBI Taxonomy" id="433720"/>
    <lineage>
        <taxon>Eukaryota</taxon>
        <taxon>Metazoa</taxon>
        <taxon>Spiralia</taxon>
        <taxon>Gnathifera</taxon>
        <taxon>Rotifera</taxon>
        <taxon>Eurotatoria</taxon>
        <taxon>Bdelloidea</taxon>
        <taxon>Adinetida</taxon>
        <taxon>Adinetidae</taxon>
        <taxon>Adineta</taxon>
    </lineage>
</organism>